<dbReference type="InterPro" id="IPR018490">
    <property type="entry name" value="cNMP-bd_dom_sf"/>
</dbReference>
<dbReference type="SUPFAM" id="SSF51206">
    <property type="entry name" value="cAMP-binding domain-like"/>
    <property type="match status" value="1"/>
</dbReference>
<dbReference type="HOGENOM" id="CLU_075053_16_0_10"/>
<dbReference type="PANTHER" id="PTHR23011:SF28">
    <property type="entry name" value="CYCLIC NUCLEOTIDE-BINDING DOMAIN CONTAINING PROTEIN"/>
    <property type="match status" value="1"/>
</dbReference>
<dbReference type="KEGG" id="mro:MROS_2769"/>
<dbReference type="STRING" id="1191523.MROS_2769"/>
<dbReference type="PROSITE" id="PS50042">
    <property type="entry name" value="CNMP_BINDING_3"/>
    <property type="match status" value="1"/>
</dbReference>
<dbReference type="InterPro" id="IPR000595">
    <property type="entry name" value="cNMP-bd_dom"/>
</dbReference>
<dbReference type="AlphaFoldDB" id="I6ZVH0"/>
<feature type="domain" description="Cyclic nucleotide-binding" evidence="1">
    <location>
        <begin position="41"/>
        <end position="144"/>
    </location>
</feature>
<dbReference type="SMART" id="SM00100">
    <property type="entry name" value="cNMP"/>
    <property type="match status" value="1"/>
</dbReference>
<evidence type="ECO:0000313" key="3">
    <source>
        <dbReference type="Proteomes" id="UP000009011"/>
    </source>
</evidence>
<dbReference type="Gene3D" id="2.60.120.10">
    <property type="entry name" value="Jelly Rolls"/>
    <property type="match status" value="1"/>
</dbReference>
<dbReference type="Pfam" id="PF00027">
    <property type="entry name" value="cNMP_binding"/>
    <property type="match status" value="1"/>
</dbReference>
<dbReference type="CDD" id="cd00038">
    <property type="entry name" value="CAP_ED"/>
    <property type="match status" value="1"/>
</dbReference>
<protein>
    <submittedName>
        <fullName evidence="2">cAMP-binding protein</fullName>
    </submittedName>
</protein>
<proteinExistence type="predicted"/>
<accession>I6ZVH0</accession>
<keyword evidence="3" id="KW-1185">Reference proteome</keyword>
<gene>
    <name evidence="2" type="ordered locus">MROS_2769</name>
</gene>
<name>I6ZVH0_MELRP</name>
<dbReference type="Proteomes" id="UP000009011">
    <property type="component" value="Chromosome"/>
</dbReference>
<sequence length="187" mass="21743">MSRDKMEPQIRVPEKSSFWANLFKSPTDKNELEEVLASIPPFKNLTPKYLKLLMKLIHNRFYKANEYIFYQNDPGIALYIIVSGEVLITQENEDGEQFDLAHLTRGDFFGELALIDEERRAASSVALKDSFIAAIFKPDLDEFIEAHPQEGIKILKGLIHIIATRLRNVNKEYLELYNQIRTREKQL</sequence>
<dbReference type="PANTHER" id="PTHR23011">
    <property type="entry name" value="CYCLIC NUCLEOTIDE-BINDING DOMAIN CONTAINING PROTEIN"/>
    <property type="match status" value="1"/>
</dbReference>
<reference evidence="2 3" key="1">
    <citation type="journal article" date="2013" name="PLoS ONE">
        <title>Genomic analysis of Melioribacter roseus, facultatively anaerobic organotrophic bacterium representing a novel deep lineage within Bacteriodetes/Chlorobi group.</title>
        <authorList>
            <person name="Kadnikov V.V."/>
            <person name="Mardanov A.V."/>
            <person name="Podosokorskaya O.A."/>
            <person name="Gavrilov S.N."/>
            <person name="Kublanov I.V."/>
            <person name="Beletsky A.V."/>
            <person name="Bonch-Osmolovskaya E.A."/>
            <person name="Ravin N.V."/>
        </authorList>
    </citation>
    <scope>NUCLEOTIDE SEQUENCE [LARGE SCALE GENOMIC DNA]</scope>
    <source>
        <strain evidence="3">JCM 17771 / P3M-2</strain>
    </source>
</reference>
<evidence type="ECO:0000259" key="1">
    <source>
        <dbReference type="PROSITE" id="PS50042"/>
    </source>
</evidence>
<dbReference type="EMBL" id="CP003557">
    <property type="protein sequence ID" value="AFN75999.1"/>
    <property type="molecule type" value="Genomic_DNA"/>
</dbReference>
<dbReference type="eggNOG" id="COG0664">
    <property type="taxonomic scope" value="Bacteria"/>
</dbReference>
<dbReference type="InterPro" id="IPR014710">
    <property type="entry name" value="RmlC-like_jellyroll"/>
</dbReference>
<evidence type="ECO:0000313" key="2">
    <source>
        <dbReference type="EMBL" id="AFN75999.1"/>
    </source>
</evidence>
<organism evidence="2 3">
    <name type="scientific">Melioribacter roseus (strain DSM 23840 / JCM 17771 / VKM B-2668 / P3M-2)</name>
    <dbReference type="NCBI Taxonomy" id="1191523"/>
    <lineage>
        <taxon>Bacteria</taxon>
        <taxon>Pseudomonadati</taxon>
        <taxon>Ignavibacteriota</taxon>
        <taxon>Ignavibacteria</taxon>
        <taxon>Ignavibacteriales</taxon>
        <taxon>Melioribacteraceae</taxon>
        <taxon>Melioribacter</taxon>
    </lineage>
</organism>